<evidence type="ECO:0000313" key="3">
    <source>
        <dbReference type="Proteomes" id="UP000270649"/>
    </source>
</evidence>
<comment type="caution">
    <text evidence="2">The sequence shown here is derived from an EMBL/GenBank/DDBJ whole genome shotgun (WGS) entry which is preliminary data.</text>
</comment>
<gene>
    <name evidence="2" type="ORF">D9543_08090</name>
</gene>
<protein>
    <submittedName>
        <fullName evidence="2">Uncharacterized protein</fullName>
    </submittedName>
</protein>
<evidence type="ECO:0000256" key="1">
    <source>
        <dbReference type="SAM" id="MobiDB-lite"/>
    </source>
</evidence>
<proteinExistence type="predicted"/>
<organism evidence="2 3">
    <name type="scientific">Corynebacterium macginleyi</name>
    <dbReference type="NCBI Taxonomy" id="38290"/>
    <lineage>
        <taxon>Bacteria</taxon>
        <taxon>Bacillati</taxon>
        <taxon>Actinomycetota</taxon>
        <taxon>Actinomycetes</taxon>
        <taxon>Mycobacteriales</taxon>
        <taxon>Corynebacteriaceae</taxon>
        <taxon>Corynebacterium</taxon>
    </lineage>
</organism>
<feature type="region of interest" description="Disordered" evidence="1">
    <location>
        <begin position="267"/>
        <end position="405"/>
    </location>
</feature>
<dbReference type="EMBL" id="REGC01000010">
    <property type="protein sequence ID" value="RMB58652.1"/>
    <property type="molecule type" value="Genomic_DNA"/>
</dbReference>
<name>A0A3M0G8B3_9CORY</name>
<dbReference type="Proteomes" id="UP000270649">
    <property type="component" value="Unassembled WGS sequence"/>
</dbReference>
<accession>A0A3M0G8B3</accession>
<evidence type="ECO:0000313" key="2">
    <source>
        <dbReference type="EMBL" id="RMB58652.1"/>
    </source>
</evidence>
<dbReference type="AlphaFoldDB" id="A0A3M0G8B3"/>
<feature type="compositionally biased region" description="Low complexity" evidence="1">
    <location>
        <begin position="342"/>
        <end position="355"/>
    </location>
</feature>
<reference evidence="2 3" key="1">
    <citation type="submission" date="2018-10" db="EMBL/GenBank/DDBJ databases">
        <title>Corynebacterium macginleyi genome sequencing and assembly of the type strain and two clinical samples.</title>
        <authorList>
            <person name="Bernier A.-M."/>
            <person name="Bernard K."/>
        </authorList>
    </citation>
    <scope>NUCLEOTIDE SEQUENCE [LARGE SCALE GENOMIC DNA]</scope>
    <source>
        <strain evidence="2 3">NML 120205</strain>
    </source>
</reference>
<sequence>MVPYPLATSYFGVEHVAILEHAISGTVLSIPGVGSQPTLIDVSLEPDTYSNGWRVRSDFGFIGFLDEVEAAAYPDLHRLKTSQAAPHTMATVGIVDGELEVAVSLGLWPWMVPVNDQPAESVLLAGGHGAVVDSAAGDLTDSQLTHLDTQQFFVTLKVIDDAVVASCGDTVLGPCGALSQLPGLRAAYAAAQEAGTVLAARAYSGGGMIAVDIPAVDATDAELFSPAVPHLRVSSARTALPGATTSRRATPAPPEYWEFALESADIAGDLPTGSRRPVSPSANKDLGSAEASPATPSATPEDGATPRDGATPENDAAQGDSTKEDKEGPTTPPAPRNRDEGAAAAPPASSGLADLVSSMPGSQNLSWRALPVAEEPGRFSSQSARVRARRVAREQSRPRGGNHRK</sequence>
<feature type="compositionally biased region" description="Low complexity" evidence="1">
    <location>
        <begin position="288"/>
        <end position="301"/>
    </location>
</feature>
<dbReference type="RefSeq" id="WP_121927958.1">
    <property type="nucleotide sequence ID" value="NZ_JBAHVG010000005.1"/>
</dbReference>